<accession>A0AAD1T559</accession>
<feature type="compositionally biased region" description="Polar residues" evidence="1">
    <location>
        <begin position="77"/>
        <end position="101"/>
    </location>
</feature>
<protein>
    <submittedName>
        <fullName evidence="2">Uncharacterized protein</fullName>
    </submittedName>
</protein>
<reference evidence="2" key="1">
    <citation type="submission" date="2022-03" db="EMBL/GenBank/DDBJ databases">
        <authorList>
            <person name="Alioto T."/>
            <person name="Alioto T."/>
            <person name="Gomez Garrido J."/>
        </authorList>
    </citation>
    <scope>NUCLEOTIDE SEQUENCE</scope>
</reference>
<proteinExistence type="predicted"/>
<sequence>MIATDATAVAASMEKAFSKTFSSAHEITRLPKSAYYVVDLDSSKERTRPPKRHWKGTRESTSTNPDDDAWDSESRSDPTFAQDSFLGESQSAIDSTSNTPRLQDDSEVFLDAFRCSTPGHPTPPL</sequence>
<feature type="region of interest" description="Disordered" evidence="1">
    <location>
        <begin position="42"/>
        <end position="105"/>
    </location>
</feature>
<name>A0AAD1T559_PELCU</name>
<gene>
    <name evidence="2" type="ORF">PECUL_23A019082</name>
</gene>
<dbReference type="Proteomes" id="UP001295444">
    <property type="component" value="Chromosome 09"/>
</dbReference>
<dbReference type="EMBL" id="OW240920">
    <property type="protein sequence ID" value="CAH2315511.1"/>
    <property type="molecule type" value="Genomic_DNA"/>
</dbReference>
<evidence type="ECO:0000313" key="3">
    <source>
        <dbReference type="Proteomes" id="UP001295444"/>
    </source>
</evidence>
<keyword evidence="3" id="KW-1185">Reference proteome</keyword>
<evidence type="ECO:0000313" key="2">
    <source>
        <dbReference type="EMBL" id="CAH2315511.1"/>
    </source>
</evidence>
<evidence type="ECO:0000256" key="1">
    <source>
        <dbReference type="SAM" id="MobiDB-lite"/>
    </source>
</evidence>
<dbReference type="AlphaFoldDB" id="A0AAD1T559"/>
<organism evidence="2 3">
    <name type="scientific">Pelobates cultripes</name>
    <name type="common">Western spadefoot toad</name>
    <dbReference type="NCBI Taxonomy" id="61616"/>
    <lineage>
        <taxon>Eukaryota</taxon>
        <taxon>Metazoa</taxon>
        <taxon>Chordata</taxon>
        <taxon>Craniata</taxon>
        <taxon>Vertebrata</taxon>
        <taxon>Euteleostomi</taxon>
        <taxon>Amphibia</taxon>
        <taxon>Batrachia</taxon>
        <taxon>Anura</taxon>
        <taxon>Pelobatoidea</taxon>
        <taxon>Pelobatidae</taxon>
        <taxon>Pelobates</taxon>
    </lineage>
</organism>